<organism evidence="2 3">
    <name type="scientific">Candidatus Raskinella chloraquaticus</name>
    <dbReference type="NCBI Taxonomy" id="1951219"/>
    <lineage>
        <taxon>Bacteria</taxon>
        <taxon>Pseudomonadati</taxon>
        <taxon>Pseudomonadota</taxon>
        <taxon>Alphaproteobacteria</taxon>
        <taxon>Hyphomicrobiales</taxon>
        <taxon>Phreatobacteraceae</taxon>
        <taxon>Candidatus Raskinella</taxon>
    </lineage>
</organism>
<protein>
    <recommendedName>
        <fullName evidence="1">GIY-YIG domain-containing protein</fullName>
    </recommendedName>
</protein>
<dbReference type="PROSITE" id="PS50164">
    <property type="entry name" value="GIY_YIG"/>
    <property type="match status" value="1"/>
</dbReference>
<evidence type="ECO:0000313" key="2">
    <source>
        <dbReference type="EMBL" id="OQW49691.1"/>
    </source>
</evidence>
<gene>
    <name evidence="2" type="ORF">A4S15_02990</name>
</gene>
<dbReference type="Gene3D" id="3.40.1440.10">
    <property type="entry name" value="GIY-YIG endonuclease"/>
    <property type="match status" value="1"/>
</dbReference>
<reference evidence="2 3" key="1">
    <citation type="journal article" date="2017" name="Water Res.">
        <title>Comammox in drinking water systems.</title>
        <authorList>
            <person name="Wang Y."/>
            <person name="Ma L."/>
            <person name="Mao Y."/>
            <person name="Jiang X."/>
            <person name="Xia Y."/>
            <person name="Yu K."/>
            <person name="Li B."/>
            <person name="Zhang T."/>
        </authorList>
    </citation>
    <scope>NUCLEOTIDE SEQUENCE [LARGE SCALE GENOMIC DNA]</scope>
    <source>
        <strain evidence="2">SG_bin8</strain>
    </source>
</reference>
<evidence type="ECO:0000313" key="3">
    <source>
        <dbReference type="Proteomes" id="UP000192872"/>
    </source>
</evidence>
<proteinExistence type="predicted"/>
<evidence type="ECO:0000259" key="1">
    <source>
        <dbReference type="PROSITE" id="PS50164"/>
    </source>
</evidence>
<dbReference type="InterPro" id="IPR035901">
    <property type="entry name" value="GIY-YIG_endonuc_sf"/>
</dbReference>
<dbReference type="CDD" id="cd10446">
    <property type="entry name" value="GIY-YIG_unchar_1"/>
    <property type="match status" value="1"/>
</dbReference>
<feature type="domain" description="GIY-YIG" evidence="1">
    <location>
        <begin position="185"/>
        <end position="273"/>
    </location>
</feature>
<name>A0A1W9HR23_9HYPH</name>
<comment type="caution">
    <text evidence="2">The sequence shown here is derived from an EMBL/GenBank/DDBJ whole genome shotgun (WGS) entry which is preliminary data.</text>
</comment>
<sequence>MSLLTFQALLSIAGLELSRVRLYRHQEPTANPYKLWRDHPVDFEIYQSHQSRHRRIETNNYLASFVVTPSVETLFVGLYLSRGWRPVRPSDRYSAPTGWVGEYSEKNVFHEFEQQQLLAEFSGRLVIDWGPGTRAVLQHASRKIKPIIEIRRRFKEPEFPGFDGLRLKFVDLENLYPAWIAHLTSTRGVYLLICNKTGAQYVGSASGDNGFWGRWQQYAKDGHGGNVLMRQAGHMDFSISVLETARSVDGQDDIWRRETHWKDKLGTRAKSDAAEFQLNSN</sequence>
<dbReference type="InterPro" id="IPR000305">
    <property type="entry name" value="GIY-YIG_endonuc"/>
</dbReference>
<dbReference type="AlphaFoldDB" id="A0A1W9HR23"/>
<dbReference type="EMBL" id="LWDL01000031">
    <property type="protein sequence ID" value="OQW49691.1"/>
    <property type="molecule type" value="Genomic_DNA"/>
</dbReference>
<dbReference type="STRING" id="1827387.A4S15_02990"/>
<dbReference type="SUPFAM" id="SSF82771">
    <property type="entry name" value="GIY-YIG endonuclease"/>
    <property type="match status" value="1"/>
</dbReference>
<accession>A0A1W9HR23</accession>
<dbReference type="RefSeq" id="WP_376799911.1">
    <property type="nucleotide sequence ID" value="NZ_DBNB01000008.1"/>
</dbReference>
<dbReference type="Proteomes" id="UP000192872">
    <property type="component" value="Unassembled WGS sequence"/>
</dbReference>